<dbReference type="EMBL" id="OOIL02003056">
    <property type="protein sequence ID" value="VFQ86065.1"/>
    <property type="molecule type" value="Genomic_DNA"/>
</dbReference>
<reference evidence="1 2" key="1">
    <citation type="submission" date="2018-04" db="EMBL/GenBank/DDBJ databases">
        <authorList>
            <person name="Vogel A."/>
        </authorList>
    </citation>
    <scope>NUCLEOTIDE SEQUENCE [LARGE SCALE GENOMIC DNA]</scope>
</reference>
<keyword evidence="2" id="KW-1185">Reference proteome</keyword>
<protein>
    <submittedName>
        <fullName evidence="1">Uncharacterized protein</fullName>
    </submittedName>
</protein>
<evidence type="ECO:0000313" key="1">
    <source>
        <dbReference type="EMBL" id="VFQ86065.1"/>
    </source>
</evidence>
<proteinExistence type="predicted"/>
<organism evidence="1 2">
    <name type="scientific">Cuscuta campestris</name>
    <dbReference type="NCBI Taxonomy" id="132261"/>
    <lineage>
        <taxon>Eukaryota</taxon>
        <taxon>Viridiplantae</taxon>
        <taxon>Streptophyta</taxon>
        <taxon>Embryophyta</taxon>
        <taxon>Tracheophyta</taxon>
        <taxon>Spermatophyta</taxon>
        <taxon>Magnoliopsida</taxon>
        <taxon>eudicotyledons</taxon>
        <taxon>Gunneridae</taxon>
        <taxon>Pentapetalae</taxon>
        <taxon>asterids</taxon>
        <taxon>lamiids</taxon>
        <taxon>Solanales</taxon>
        <taxon>Convolvulaceae</taxon>
        <taxon>Cuscuteae</taxon>
        <taxon>Cuscuta</taxon>
        <taxon>Cuscuta subgen. Grammica</taxon>
        <taxon>Cuscuta sect. Cleistogrammica</taxon>
    </lineage>
</organism>
<dbReference type="AlphaFoldDB" id="A0A484MBJ7"/>
<accession>A0A484MBJ7</accession>
<gene>
    <name evidence="1" type="ORF">CCAM_LOCUS27841</name>
</gene>
<dbReference type="Proteomes" id="UP000595140">
    <property type="component" value="Unassembled WGS sequence"/>
</dbReference>
<name>A0A484MBJ7_9ASTE</name>
<evidence type="ECO:0000313" key="2">
    <source>
        <dbReference type="Proteomes" id="UP000595140"/>
    </source>
</evidence>
<sequence>MMMGQLSSLRLLGAFFERVRCLDKDKGFGEFGEAVGVSGGREFEVAGLAGPVHSSVDLRSLAANELVLEQVSKDHELSPTRKTNGLGDSDTQSNLVLLLDVVDSTQICQKCEEGLRVQLMVGQDIHHGSTDQNDGLAESLELDVHKQKDKFALAETHSSYNFHYPQLPRVRLSPFAAEFIPIMPNTYAALFDQVDLEDGSPLKEDEFDNFDEENLVLSNNALEDIREDREGPILYTHSEGEDKAFNDNILKPLQIDFSRMFKTPFDVGRDFKGRITYSPSQIVTQSRAKILEEGRKKNPLDRRH</sequence>